<gene>
    <name evidence="2" type="ORF">D3874_22255</name>
</gene>
<reference evidence="2 3" key="1">
    <citation type="submission" date="2018-09" db="EMBL/GenBank/DDBJ databases">
        <authorList>
            <person name="Zhu H."/>
        </authorList>
    </citation>
    <scope>NUCLEOTIDE SEQUENCE [LARGE SCALE GENOMIC DNA]</scope>
    <source>
        <strain evidence="2 3">K1W22B-8</strain>
    </source>
</reference>
<dbReference type="PANTHER" id="PTHR40260">
    <property type="entry name" value="BLR8190 PROTEIN"/>
    <property type="match status" value="1"/>
</dbReference>
<dbReference type="GO" id="GO:0016491">
    <property type="term" value="F:oxidoreductase activity"/>
    <property type="evidence" value="ECO:0007669"/>
    <property type="project" value="InterPro"/>
</dbReference>
<dbReference type="NCBIfam" id="TIGR02118">
    <property type="entry name" value="EthD family reductase"/>
    <property type="match status" value="1"/>
</dbReference>
<organism evidence="2 3">
    <name type="scientific">Oleomonas cavernae</name>
    <dbReference type="NCBI Taxonomy" id="2320859"/>
    <lineage>
        <taxon>Bacteria</taxon>
        <taxon>Pseudomonadati</taxon>
        <taxon>Pseudomonadota</taxon>
        <taxon>Alphaproteobacteria</taxon>
        <taxon>Acetobacterales</taxon>
        <taxon>Acetobacteraceae</taxon>
        <taxon>Oleomonas</taxon>
    </lineage>
</organism>
<evidence type="ECO:0000259" key="1">
    <source>
        <dbReference type="Pfam" id="PF07110"/>
    </source>
</evidence>
<dbReference type="SUPFAM" id="SSF54909">
    <property type="entry name" value="Dimeric alpha+beta barrel"/>
    <property type="match status" value="1"/>
</dbReference>
<keyword evidence="3" id="KW-1185">Reference proteome</keyword>
<evidence type="ECO:0000313" key="2">
    <source>
        <dbReference type="EMBL" id="RJF89358.1"/>
    </source>
</evidence>
<dbReference type="Gene3D" id="3.30.70.100">
    <property type="match status" value="1"/>
</dbReference>
<dbReference type="PANTHER" id="PTHR40260:SF2">
    <property type="entry name" value="BLR8190 PROTEIN"/>
    <property type="match status" value="1"/>
</dbReference>
<protein>
    <submittedName>
        <fullName evidence="2">EthD family reductase</fullName>
    </submittedName>
</protein>
<dbReference type="RefSeq" id="WP_119781073.1">
    <property type="nucleotide sequence ID" value="NZ_QYUK01000011.1"/>
</dbReference>
<dbReference type="Proteomes" id="UP000284605">
    <property type="component" value="Unassembled WGS sequence"/>
</dbReference>
<name>A0A418WH99_9PROT</name>
<dbReference type="InterPro" id="IPR009799">
    <property type="entry name" value="EthD_dom"/>
</dbReference>
<dbReference type="EMBL" id="QYUK01000011">
    <property type="protein sequence ID" value="RJF89358.1"/>
    <property type="molecule type" value="Genomic_DNA"/>
</dbReference>
<dbReference type="OrthoDB" id="5294870at2"/>
<proteinExistence type="predicted"/>
<comment type="caution">
    <text evidence="2">The sequence shown here is derived from an EMBL/GenBank/DDBJ whole genome shotgun (WGS) entry which is preliminary data.</text>
</comment>
<feature type="domain" description="EthD" evidence="1">
    <location>
        <begin position="12"/>
        <end position="85"/>
    </location>
</feature>
<accession>A0A418WH99</accession>
<dbReference type="Pfam" id="PF07110">
    <property type="entry name" value="EthD"/>
    <property type="match status" value="1"/>
</dbReference>
<evidence type="ECO:0000313" key="3">
    <source>
        <dbReference type="Proteomes" id="UP000284605"/>
    </source>
</evidence>
<dbReference type="AlphaFoldDB" id="A0A418WH99"/>
<sequence length="101" mass="11070">MHKLLVLYPKPADAAAFMTYYVERHLPLALDLPGLRSNHYYRPEMLSPGDSVFLIWEGVFDSAAAMFLALKSEAGKKVARDVPNYSPAGATMLHFGLDGGA</sequence>
<dbReference type="InterPro" id="IPR011008">
    <property type="entry name" value="Dimeric_a/b-barrel"/>
</dbReference>